<evidence type="ECO:0000313" key="1">
    <source>
        <dbReference type="EMBL" id="GAB38579.1"/>
    </source>
</evidence>
<proteinExistence type="predicted"/>
<sequence>MVTLAQSERAALAATLRTVGPDAPTLCGDWDTRDLAAHLVIRERRPDAALGIVVSPLAGHTEKVQAHTAAQPWPDLVEEVADGPPWYSMFRLVDRWANLAEMFIHHEDVLRGGADPDGPWTPRELSADMTQALRTPLKGMGKLTLRSMPAQVTLATPDGENLLVVGSGEPVMATGTVGELLLFAYGRAPVAITWSGDPDAIAAVLATTRSV</sequence>
<name>H5TYM1_9ACTN</name>
<reference evidence="1 2" key="1">
    <citation type="submission" date="2012-02" db="EMBL/GenBank/DDBJ databases">
        <title>Whole genome shotgun sequence of Gordonia sputi NBRC 100414.</title>
        <authorList>
            <person name="Yoshida I."/>
            <person name="Hosoyama A."/>
            <person name="Tsuchikane K."/>
            <person name="Katsumata H."/>
            <person name="Yamazaki S."/>
            <person name="Fujita N."/>
        </authorList>
    </citation>
    <scope>NUCLEOTIDE SEQUENCE [LARGE SCALE GENOMIC DNA]</scope>
    <source>
        <strain evidence="1 2">NBRC 100414</strain>
    </source>
</reference>
<dbReference type="AlphaFoldDB" id="H5TYM1"/>
<accession>H5TYM1</accession>
<evidence type="ECO:0008006" key="3">
    <source>
        <dbReference type="Google" id="ProtNLM"/>
    </source>
</evidence>
<dbReference type="NCBIfam" id="TIGR03085">
    <property type="entry name" value="TIGR03085 family metal-binding protein"/>
    <property type="match status" value="1"/>
</dbReference>
<dbReference type="SUPFAM" id="SSF109854">
    <property type="entry name" value="DinB/YfiT-like putative metalloenzymes"/>
    <property type="match status" value="1"/>
</dbReference>
<keyword evidence="2" id="KW-1185">Reference proteome</keyword>
<dbReference type="Proteomes" id="UP000005845">
    <property type="component" value="Unassembled WGS sequence"/>
</dbReference>
<dbReference type="eggNOG" id="COG0243">
    <property type="taxonomic scope" value="Bacteria"/>
</dbReference>
<dbReference type="EMBL" id="BAFC01000046">
    <property type="protein sequence ID" value="GAB38579.1"/>
    <property type="molecule type" value="Genomic_DNA"/>
</dbReference>
<comment type="caution">
    <text evidence="1">The sequence shown here is derived from an EMBL/GenBank/DDBJ whole genome shotgun (WGS) entry which is preliminary data.</text>
</comment>
<organism evidence="1 2">
    <name type="scientific">Gordonia sputi NBRC 100414</name>
    <dbReference type="NCBI Taxonomy" id="1089453"/>
    <lineage>
        <taxon>Bacteria</taxon>
        <taxon>Bacillati</taxon>
        <taxon>Actinomycetota</taxon>
        <taxon>Actinomycetes</taxon>
        <taxon>Mycobacteriales</taxon>
        <taxon>Gordoniaceae</taxon>
        <taxon>Gordonia</taxon>
    </lineage>
</organism>
<dbReference type="NCBIfam" id="TIGR03083">
    <property type="entry name" value="maleylpyruvate isomerase family mycothiol-dependent enzyme"/>
    <property type="match status" value="1"/>
</dbReference>
<gene>
    <name evidence="1" type="ORF">GOSPT_046_00450</name>
</gene>
<protein>
    <recommendedName>
        <fullName evidence="3">Mycothiol-dependent maleylpyruvate isomerase metal-binding domain-containing protein</fullName>
    </recommendedName>
</protein>
<dbReference type="InterPro" id="IPR034660">
    <property type="entry name" value="DinB/YfiT-like"/>
</dbReference>
<dbReference type="InterPro" id="IPR017519">
    <property type="entry name" value="CHP03085"/>
</dbReference>
<evidence type="ECO:0000313" key="2">
    <source>
        <dbReference type="Proteomes" id="UP000005845"/>
    </source>
</evidence>
<dbReference type="InterPro" id="IPR017517">
    <property type="entry name" value="Maleyloyr_isom"/>
</dbReference>